<reference evidence="2 3" key="1">
    <citation type="submission" date="2016-10" db="EMBL/GenBank/DDBJ databases">
        <authorList>
            <person name="de Groot N.N."/>
        </authorList>
    </citation>
    <scope>NUCLEOTIDE SEQUENCE [LARGE SCALE GENOMIC DNA]</scope>
    <source>
        <strain evidence="2 3">NLAE-zl-G419</strain>
    </source>
</reference>
<dbReference type="NCBIfam" id="NF041287">
    <property type="entry name" value="lipo_GerS_rel"/>
    <property type="match status" value="1"/>
</dbReference>
<evidence type="ECO:0000313" key="2">
    <source>
        <dbReference type="EMBL" id="SFF60610.1"/>
    </source>
</evidence>
<dbReference type="EMBL" id="FOOE01000004">
    <property type="protein sequence ID" value="SFF60610.1"/>
    <property type="molecule type" value="Genomic_DNA"/>
</dbReference>
<evidence type="ECO:0000256" key="1">
    <source>
        <dbReference type="SAM" id="SignalP"/>
    </source>
</evidence>
<keyword evidence="2" id="KW-0449">Lipoprotein</keyword>
<dbReference type="STRING" id="1529.SAMN04487885_10428"/>
<dbReference type="AlphaFoldDB" id="A0A1I2K347"/>
<organism evidence="2 3">
    <name type="scientific">Clostridium cadaveris</name>
    <dbReference type="NCBI Taxonomy" id="1529"/>
    <lineage>
        <taxon>Bacteria</taxon>
        <taxon>Bacillati</taxon>
        <taxon>Bacillota</taxon>
        <taxon>Clostridia</taxon>
        <taxon>Eubacteriales</taxon>
        <taxon>Clostridiaceae</taxon>
        <taxon>Clostridium</taxon>
    </lineage>
</organism>
<dbReference type="InterPro" id="IPR014584">
    <property type="entry name" value="UCP033729"/>
</dbReference>
<proteinExistence type="predicted"/>
<dbReference type="OrthoDB" id="2047841at2"/>
<dbReference type="Gene3D" id="2.50.20.10">
    <property type="entry name" value="Lipoprotein localisation LolA/LolB/LppX"/>
    <property type="match status" value="1"/>
</dbReference>
<feature type="signal peptide" evidence="1">
    <location>
        <begin position="1"/>
        <end position="18"/>
    </location>
</feature>
<gene>
    <name evidence="2" type="ORF">SAMN04487885_10428</name>
</gene>
<feature type="chain" id="PRO_5038587795" evidence="1">
    <location>
        <begin position="19"/>
        <end position="200"/>
    </location>
</feature>
<sequence>MKKIISIVLLLCTILCFGGCKEIVQPEKKVVKYIQNLKNYTCDVEYTFKNEKDQDKYSAKHYYMKDEGYRLDLGEDRVNIYKGDYIYVEDKKAGKKYEVIKEFDEIYKYTFLNEIVDLTSHPESKVYAEDDEESDKHYVVIEFIIPSTNRNIAKGVLYMNSLTLKPEVEKIYDLKGEERVEIRFNDFVANEAMEKEVFQE</sequence>
<evidence type="ECO:0000313" key="3">
    <source>
        <dbReference type="Proteomes" id="UP000182135"/>
    </source>
</evidence>
<accession>A0A1I2K347</accession>
<dbReference type="RefSeq" id="WP_027637538.1">
    <property type="nucleotide sequence ID" value="NZ_CABMJC010000010.1"/>
</dbReference>
<keyword evidence="3" id="KW-1185">Reference proteome</keyword>
<protein>
    <submittedName>
        <fullName evidence="2">Outer membrane lipoprotein-sorting protein</fullName>
    </submittedName>
</protein>
<dbReference type="PIRSF" id="PIRSF033729">
    <property type="entry name" value="UCP033729"/>
    <property type="match status" value="1"/>
</dbReference>
<name>A0A1I2K347_9CLOT</name>
<keyword evidence="1" id="KW-0732">Signal</keyword>
<dbReference type="Proteomes" id="UP000182135">
    <property type="component" value="Unassembled WGS sequence"/>
</dbReference>
<dbReference type="eggNOG" id="COG2834">
    <property type="taxonomic scope" value="Bacteria"/>
</dbReference>